<reference evidence="2" key="1">
    <citation type="submission" date="2010-06" db="EMBL/GenBank/DDBJ databases">
        <authorList>
            <person name="Jiang H."/>
            <person name="Abraham K."/>
            <person name="Ali S."/>
            <person name="Alsbrooks S.L."/>
            <person name="Anim B.N."/>
            <person name="Anosike U.S."/>
            <person name="Attaway T."/>
            <person name="Bandaranaike D.P."/>
            <person name="Battles P.K."/>
            <person name="Bell S.N."/>
            <person name="Bell A.V."/>
            <person name="Beltran B."/>
            <person name="Bickham C."/>
            <person name="Bustamante Y."/>
            <person name="Caleb T."/>
            <person name="Canada A."/>
            <person name="Cardenas V."/>
            <person name="Carter K."/>
            <person name="Chacko J."/>
            <person name="Chandrabose M.N."/>
            <person name="Chavez D."/>
            <person name="Chavez A."/>
            <person name="Chen L."/>
            <person name="Chu H.-S."/>
            <person name="Claassen K.J."/>
            <person name="Cockrell R."/>
            <person name="Collins M."/>
            <person name="Cooper J.A."/>
            <person name="Cree A."/>
            <person name="Curry S.M."/>
            <person name="Da Y."/>
            <person name="Dao M.D."/>
            <person name="Das B."/>
            <person name="Davila M.-L."/>
            <person name="Davy-Carroll L."/>
            <person name="Denson S."/>
            <person name="Dinh H."/>
            <person name="Ebong V.E."/>
            <person name="Edwards J.R."/>
            <person name="Egan A."/>
            <person name="El-Daye J."/>
            <person name="Escobedo L."/>
            <person name="Fernandez S."/>
            <person name="Fernando P.R."/>
            <person name="Flagg N."/>
            <person name="Forbes L.D."/>
            <person name="Fowler R.G."/>
            <person name="Fu Q."/>
            <person name="Gabisi R.A."/>
            <person name="Ganer J."/>
            <person name="Garbino Pronczuk A."/>
            <person name="Garcia R.M."/>
            <person name="Garner T."/>
            <person name="Garrett T.E."/>
            <person name="Gonzalez D.A."/>
            <person name="Hamid H."/>
            <person name="Hawkins E.S."/>
            <person name="Hirani K."/>
            <person name="Hogues M.E."/>
            <person name="Hollins B."/>
            <person name="Hsiao C.-H."/>
            <person name="Jabil R."/>
            <person name="James M.L."/>
            <person name="Jhangiani S.N."/>
            <person name="Johnson B."/>
            <person name="Johnson Q."/>
            <person name="Joshi V."/>
            <person name="Kalu J.B."/>
            <person name="Kam C."/>
            <person name="Kashfia A."/>
            <person name="Keebler J."/>
            <person name="Kisamo H."/>
            <person name="Kovar C.L."/>
            <person name="Lago L.A."/>
            <person name="Lai C.-Y."/>
            <person name="Laidlaw J."/>
            <person name="Lara F."/>
            <person name="Le T.-K."/>
            <person name="Lee S.L."/>
            <person name="Legall F.H."/>
            <person name="Lemon S.J."/>
            <person name="Lewis L.R."/>
            <person name="Li B."/>
            <person name="Liu Y."/>
            <person name="Liu Y.-S."/>
            <person name="Lopez J."/>
            <person name="Lozado R.J."/>
            <person name="Lu J."/>
            <person name="Madu R.C."/>
            <person name="Maheshwari M."/>
            <person name="Maheshwari R."/>
            <person name="Malloy K."/>
            <person name="Martinez E."/>
            <person name="Mathew T."/>
            <person name="Mercado I.C."/>
            <person name="Mercado C."/>
            <person name="Meyer B."/>
            <person name="Montgomery K."/>
            <person name="Morgan M.B."/>
            <person name="Munidasa M."/>
            <person name="Nazareth L.V."/>
            <person name="Nelson J."/>
            <person name="Ng B.M."/>
            <person name="Nguyen N.B."/>
            <person name="Nguyen P.Q."/>
            <person name="Nguyen T."/>
            <person name="Obregon M."/>
            <person name="Okwuonu G.O."/>
            <person name="Onwere C.G."/>
            <person name="Orozco G."/>
            <person name="Parra A."/>
            <person name="Patel S."/>
            <person name="Patil S."/>
            <person name="Perez A."/>
            <person name="Perez Y."/>
            <person name="Pham C."/>
            <person name="Primus E.L."/>
            <person name="Pu L.-L."/>
            <person name="Puazo M."/>
            <person name="Qin X."/>
            <person name="Quiroz J.B."/>
            <person name="Reese J."/>
            <person name="Richards S."/>
            <person name="Rives C.M."/>
            <person name="Robberts R."/>
            <person name="Ruiz S.J."/>
            <person name="Ruiz M.J."/>
            <person name="Santibanez J."/>
            <person name="Schneider B.W."/>
            <person name="Sisson I."/>
            <person name="Smith M."/>
            <person name="Sodergren E."/>
            <person name="Song X.-Z."/>
            <person name="Song B.B."/>
            <person name="Summersgill H."/>
            <person name="Thelus R."/>
            <person name="Thornton R.D."/>
            <person name="Trejos Z.Y."/>
            <person name="Usmani K."/>
            <person name="Vattathil S."/>
            <person name="Villasana D."/>
            <person name="Walker D.L."/>
            <person name="Wang S."/>
            <person name="Wang K."/>
            <person name="White C.S."/>
            <person name="Williams A.C."/>
            <person name="Williamson J."/>
            <person name="Wilson K."/>
            <person name="Woghiren I.O."/>
            <person name="Woodworth J.R."/>
            <person name="Worley K.C."/>
            <person name="Wright R.A."/>
            <person name="Wu W."/>
            <person name="Young L."/>
            <person name="Zhang L."/>
            <person name="Zhang J."/>
            <person name="Zhu Y."/>
            <person name="Muzny D.M."/>
            <person name="Weinstock G."/>
            <person name="Gibbs R.A."/>
        </authorList>
    </citation>
    <scope>NUCLEOTIDE SEQUENCE [LARGE SCALE GENOMIC DNA]</scope>
    <source>
        <strain evidence="2">LSR1</strain>
    </source>
</reference>
<sequence>MPKIKENVIEENKLPYKLKAKERSKPVFKFDMKKIIKERQAESEFWKKYAEIDKEMKVVDVLFQKEVNNTFNQSNDKLVLPTFGVVIFDPSKFNVSFEENSDITGSYYSQQLLLMSIEKDGLEANIIFNNLRKSNWSPVFEDVQRILSNWGADLNSLTNSTLLKCQINDCKNFERHNFELVMKFIFYNIEKNNKTFSEDELLTLAQYIAKISFDQYCGQMINVIQQLFSACIEIALQEDDDASIITFAQGLYSQYNTKLLKMVVGLFLPLKGKIMKKVYSYITFKLYKSLLERTNNMSAFPTDIKEWFVQDLVDKDFFNRRPIKLLDRLIRLLEHVVIVFDLYRDEKKLSEMYDFLNAMVKPTGLSDSLKLVNILDQWRLQLFRLHVNRKNVEF</sequence>
<dbReference type="OrthoDB" id="6617242at2759"/>
<accession>A0A8R2H2W4</accession>
<dbReference type="RefSeq" id="XP_016657002.1">
    <property type="nucleotide sequence ID" value="XM_016801513.2"/>
</dbReference>
<dbReference type="GeneID" id="107882711"/>
<reference evidence="1" key="2">
    <citation type="submission" date="2022-06" db="UniProtKB">
        <authorList>
            <consortium name="EnsemblMetazoa"/>
        </authorList>
    </citation>
    <scope>IDENTIFICATION</scope>
</reference>
<dbReference type="EnsemblMetazoa" id="XM_016801513.2">
    <property type="protein sequence ID" value="XP_016657002.1"/>
    <property type="gene ID" value="LOC107882711"/>
</dbReference>
<dbReference type="AlphaFoldDB" id="A0A8R2H2W4"/>
<organism evidence="1 2">
    <name type="scientific">Acyrthosiphon pisum</name>
    <name type="common">Pea aphid</name>
    <dbReference type="NCBI Taxonomy" id="7029"/>
    <lineage>
        <taxon>Eukaryota</taxon>
        <taxon>Metazoa</taxon>
        <taxon>Ecdysozoa</taxon>
        <taxon>Arthropoda</taxon>
        <taxon>Hexapoda</taxon>
        <taxon>Insecta</taxon>
        <taxon>Pterygota</taxon>
        <taxon>Neoptera</taxon>
        <taxon>Paraneoptera</taxon>
        <taxon>Hemiptera</taxon>
        <taxon>Sternorrhyncha</taxon>
        <taxon>Aphidomorpha</taxon>
        <taxon>Aphidoidea</taxon>
        <taxon>Aphididae</taxon>
        <taxon>Macrosiphini</taxon>
        <taxon>Acyrthosiphon</taxon>
    </lineage>
</organism>
<keyword evidence="2" id="KW-1185">Reference proteome</keyword>
<proteinExistence type="predicted"/>
<evidence type="ECO:0000313" key="1">
    <source>
        <dbReference type="EnsemblMetazoa" id="XP_016657002.1"/>
    </source>
</evidence>
<protein>
    <submittedName>
        <fullName evidence="1">Uncharacterized protein</fullName>
    </submittedName>
</protein>
<dbReference type="Proteomes" id="UP000007819">
    <property type="component" value="Chromosome A1"/>
</dbReference>
<name>A0A8R2H2W4_ACYPI</name>
<dbReference type="KEGG" id="api:107882711"/>
<evidence type="ECO:0000313" key="2">
    <source>
        <dbReference type="Proteomes" id="UP000007819"/>
    </source>
</evidence>